<proteinExistence type="evidence at transcript level"/>
<keyword evidence="2" id="KW-1015">Disulfide bond</keyword>
<comment type="similarity">
    <text evidence="1">Belongs to the Ole e I family.</text>
</comment>
<dbReference type="PANTHER" id="PTHR31614:SF12">
    <property type="entry name" value="OS06G0556600 PROTEIN"/>
    <property type="match status" value="1"/>
</dbReference>
<dbReference type="GO" id="GO:0005615">
    <property type="term" value="C:extracellular space"/>
    <property type="evidence" value="ECO:0007669"/>
    <property type="project" value="InterPro"/>
</dbReference>
<feature type="signal peptide" evidence="3">
    <location>
        <begin position="1"/>
        <end position="22"/>
    </location>
</feature>
<dbReference type="InterPro" id="IPR006041">
    <property type="entry name" value="Pollen_Ole_e1_allergen"/>
</dbReference>
<evidence type="ECO:0000313" key="4">
    <source>
        <dbReference type="EMBL" id="AEW90940.1"/>
    </source>
</evidence>
<evidence type="ECO:0000256" key="3">
    <source>
        <dbReference type="SAM" id="SignalP"/>
    </source>
</evidence>
<dbReference type="AlphaFoldDB" id="G9I6E7"/>
<dbReference type="EMBL" id="JN578703">
    <property type="protein sequence ID" value="AEW90940.1"/>
    <property type="molecule type" value="mRNA"/>
</dbReference>
<feature type="chain" id="PRO_5003522226" evidence="3">
    <location>
        <begin position="23"/>
        <end position="167"/>
    </location>
</feature>
<evidence type="ECO:0000256" key="2">
    <source>
        <dbReference type="ARBA" id="ARBA00023157"/>
    </source>
</evidence>
<sequence>MARCMPLLASLLLLALAGVASADKAPEGGFLVTGRVYCDPCRAGFETNVSKNVEGATVAMDCRPFGGGESKLKAEATTDKQGWYKIEIDQDHQDEICEVVLTKSPDPSCAEIEEFRDRARVPLTSNNDMKQQGTRYANPIAFFPKEPRKECGGILQAYDLKDAPENP</sequence>
<name>G9I6E7_9POAL</name>
<accession>G9I6E7</accession>
<evidence type="ECO:0000256" key="1">
    <source>
        <dbReference type="ARBA" id="ARBA00010049"/>
    </source>
</evidence>
<dbReference type="PANTHER" id="PTHR31614">
    <property type="entry name" value="PROTEIN DOWNSTREAM OF FLC-RELATED"/>
    <property type="match status" value="1"/>
</dbReference>
<dbReference type="InterPro" id="IPR006040">
    <property type="entry name" value="Allergen_Ole_e_I_CS"/>
</dbReference>
<protein>
    <submittedName>
        <fullName evidence="4">Group 11 grass pollen allergen F7-1</fullName>
    </submittedName>
</protein>
<reference evidence="4" key="1">
    <citation type="journal article" date="2012" name="Plant Mol. Biol.">
        <title>A molecular and proteomic investigation of proteins rapidly released from triticale pollen upon hydration.</title>
        <authorList>
            <person name="Zaidi M.A."/>
            <person name="O'Leary S."/>
            <person name="Wu S."/>
            <person name="Gleddie S."/>
            <person name="Eudes F."/>
            <person name="Laroche A."/>
            <person name="Robert L.S."/>
        </authorList>
    </citation>
    <scope>NUCLEOTIDE SEQUENCE</scope>
</reference>
<keyword evidence="3" id="KW-0732">Signal</keyword>
<dbReference type="PROSITE" id="PS00925">
    <property type="entry name" value="OLEEI"/>
    <property type="match status" value="1"/>
</dbReference>
<organism evidence="4">
    <name type="scientific">Secale cereale x Triticum turgidum subsp. durum</name>
    <dbReference type="NCBI Taxonomy" id="142809"/>
    <lineage>
        <taxon>Eukaryota</taxon>
        <taxon>Viridiplantae</taxon>
        <taxon>Streptophyta</taxon>
        <taxon>Embryophyta</taxon>
        <taxon>Tracheophyta</taxon>
        <taxon>Spermatophyta</taxon>
        <taxon>Magnoliopsida</taxon>
        <taxon>Liliopsida</taxon>
        <taxon>Poales</taxon>
        <taxon>Poaceae</taxon>
        <taxon>BOP clade</taxon>
        <taxon>Pooideae</taxon>
        <taxon>Triticodae</taxon>
        <taxon>Triticeae</taxon>
        <taxon>Triticeae incertae sedis</taxon>
        <taxon>x Triticosecale</taxon>
    </lineage>
</organism>
<dbReference type="Pfam" id="PF01190">
    <property type="entry name" value="Pollen_Ole_e_1"/>
    <property type="match status" value="1"/>
</dbReference>